<gene>
    <name evidence="1" type="ORF">KK103_08720</name>
</gene>
<dbReference type="AlphaFoldDB" id="A0A9Q2W2T8"/>
<dbReference type="Proteomes" id="UP000709437">
    <property type="component" value="Unassembled WGS sequence"/>
</dbReference>
<comment type="caution">
    <text evidence="1">The sequence shown here is derived from an EMBL/GenBank/DDBJ whole genome shotgun (WGS) entry which is preliminary data.</text>
</comment>
<name>A0A9Q2W2T8_9MICO</name>
<dbReference type="InterPro" id="IPR036291">
    <property type="entry name" value="NAD(P)-bd_dom_sf"/>
</dbReference>
<dbReference type="GeneID" id="99625121"/>
<evidence type="ECO:0000313" key="2">
    <source>
        <dbReference type="Proteomes" id="UP000709437"/>
    </source>
</evidence>
<dbReference type="PANTHER" id="PTHR43431:SF7">
    <property type="entry name" value="OXIDOREDUCTASE, SHORT CHAIN DEHYDROGENASE_REDUCTASE FAMILY (AFU_ORTHOLOGUE AFUA_5G14000)"/>
    <property type="match status" value="1"/>
</dbReference>
<sequence length="223" mass="23740">MTTIAIVGAGKGLGLAVAERFAREGFAVALISRNQDRLDGLAAELRERGHTAAGFAANVRDGDSLRTALERATEQLGPIEVLQYSPLPAKEYMRPVLETTADDLVGPIEFSVYGSVNAVRQVLPGMRAIGHGTILFVNGGSAVRPGARVTGTSVAFAAESAYAQLLHDAVRDEDVHVGQLIIPFGIDDGQPEHSGESIADRLWAIHTERGDFRAYAEALPELP</sequence>
<accession>A0A9Q2W2T8</accession>
<dbReference type="PANTHER" id="PTHR43431">
    <property type="entry name" value="OXIDOREDUCTASE, SHORT CHAIN DEHYDROGENASE/REDUCTASE FAMILY (AFU_ORTHOLOGUE AFUA_5G14000)"/>
    <property type="match status" value="1"/>
</dbReference>
<organism evidence="1 2">
    <name type="scientific">Curtobacterium flaccumfaciens pv. flaccumfaciens</name>
    <dbReference type="NCBI Taxonomy" id="138532"/>
    <lineage>
        <taxon>Bacteria</taxon>
        <taxon>Bacillati</taxon>
        <taxon>Actinomycetota</taxon>
        <taxon>Actinomycetes</taxon>
        <taxon>Micrococcales</taxon>
        <taxon>Microbacteriaceae</taxon>
        <taxon>Curtobacterium</taxon>
    </lineage>
</organism>
<dbReference type="Gene3D" id="3.40.50.720">
    <property type="entry name" value="NAD(P)-binding Rossmann-like Domain"/>
    <property type="match status" value="1"/>
</dbReference>
<dbReference type="InterPro" id="IPR002347">
    <property type="entry name" value="SDR_fam"/>
</dbReference>
<reference evidence="1" key="1">
    <citation type="submission" date="2021-05" db="EMBL/GenBank/DDBJ databases">
        <title>Whole genome sequence of Curtobacterium flaccumfaciens pv. flaccumfaciens strain CFBP 3417.</title>
        <authorList>
            <person name="Osdaghi E."/>
            <person name="Taghouti G."/>
            <person name="Portier P."/>
            <person name="Fazliarab A."/>
            <person name="Taghavi S.M."/>
            <person name="Briand M."/>
            <person name="Le-Saux M."/>
            <person name="Jacques M.-A."/>
        </authorList>
    </citation>
    <scope>NUCLEOTIDE SEQUENCE</scope>
    <source>
        <strain evidence="1">CFBP 3417</strain>
    </source>
</reference>
<dbReference type="Pfam" id="PF00106">
    <property type="entry name" value="adh_short"/>
    <property type="match status" value="1"/>
</dbReference>
<proteinExistence type="predicted"/>
<evidence type="ECO:0000313" key="1">
    <source>
        <dbReference type="EMBL" id="MBT1541841.1"/>
    </source>
</evidence>
<dbReference type="SUPFAM" id="SSF51735">
    <property type="entry name" value="NAD(P)-binding Rossmann-fold domains"/>
    <property type="match status" value="1"/>
</dbReference>
<protein>
    <submittedName>
        <fullName evidence="1">SDR family NAD(P)-dependent oxidoreductase</fullName>
    </submittedName>
</protein>
<dbReference type="RefSeq" id="WP_017887872.1">
    <property type="nucleotide sequence ID" value="NZ_JAHEWX010000009.1"/>
</dbReference>
<dbReference type="EMBL" id="JAHEWX010000009">
    <property type="protein sequence ID" value="MBT1541841.1"/>
    <property type="molecule type" value="Genomic_DNA"/>
</dbReference>